<organism evidence="3 4">
    <name type="scientific">Tritonibacter mobilis F1926</name>
    <dbReference type="NCBI Taxonomy" id="1265309"/>
    <lineage>
        <taxon>Bacteria</taxon>
        <taxon>Pseudomonadati</taxon>
        <taxon>Pseudomonadota</taxon>
        <taxon>Alphaproteobacteria</taxon>
        <taxon>Rhodobacterales</taxon>
        <taxon>Paracoccaceae</taxon>
        <taxon>Tritonibacter</taxon>
    </lineage>
</organism>
<keyword evidence="2 3" id="KW-0808">Transferase</keyword>
<proteinExistence type="predicted"/>
<evidence type="ECO:0000313" key="3">
    <source>
        <dbReference type="EMBL" id="ANP41387.1"/>
    </source>
</evidence>
<dbReference type="PANTHER" id="PTHR34136:SF1">
    <property type="entry name" value="UDP-N-ACETYL-D-MANNOSAMINURONIC ACID TRANSFERASE"/>
    <property type="match status" value="1"/>
</dbReference>
<evidence type="ECO:0000256" key="1">
    <source>
        <dbReference type="ARBA" id="ARBA00022676"/>
    </source>
</evidence>
<dbReference type="STRING" id="1265309.K529_011470"/>
<sequence length="253" mass="28333">MKFAFENQEIEVNVPDADQLKKLIKDRFDRKEGFGLATVNLDHLVKLARDQQFLRAYQSQDFIVADGRPIVWLSRLADRPVELVPGSDLVIPLCKLAANAGVKVALVGSTDPILKQVQSALMQKVPGLNVAYVRAPSYGFDPHGEEARDILKELATQEISLCFLALGAPKQERFSELGRSLAPQTGFASIGAGLDFIVGAQRRAPRWMRKLALEWLWRMLSNPMRLLPRYMQCFAILPRQIAQALRLRAASKP</sequence>
<dbReference type="Pfam" id="PF03808">
    <property type="entry name" value="Glyco_tran_WecG"/>
    <property type="match status" value="1"/>
</dbReference>
<protein>
    <submittedName>
        <fullName evidence="3">Glycosyl transferase</fullName>
    </submittedName>
</protein>
<gene>
    <name evidence="3" type="ORF">K529_011470</name>
</gene>
<name>A0A1B1A4E8_9RHOB</name>
<dbReference type="Proteomes" id="UP000013243">
    <property type="component" value="Chromosome"/>
</dbReference>
<dbReference type="EMBL" id="CP015230">
    <property type="protein sequence ID" value="ANP41387.1"/>
    <property type="molecule type" value="Genomic_DNA"/>
</dbReference>
<dbReference type="GO" id="GO:0016758">
    <property type="term" value="F:hexosyltransferase activity"/>
    <property type="evidence" value="ECO:0007669"/>
    <property type="project" value="TreeGrafter"/>
</dbReference>
<accession>A0A1B1A4E8</accession>
<dbReference type="NCBIfam" id="TIGR00696">
    <property type="entry name" value="wecG_tagA_cpsF"/>
    <property type="match status" value="1"/>
</dbReference>
<reference evidence="3 4" key="1">
    <citation type="journal article" date="2016" name="ISME J.">
        <title>Global occurrence and heterogeneity of the Roseobacter-clade species Ruegeria mobilis.</title>
        <authorList>
            <person name="Sonnenschein E."/>
            <person name="Gram L."/>
        </authorList>
    </citation>
    <scope>NUCLEOTIDE SEQUENCE [LARGE SCALE GENOMIC DNA]</scope>
    <source>
        <strain evidence="3 4">F1926</strain>
    </source>
</reference>
<dbReference type="InterPro" id="IPR004629">
    <property type="entry name" value="WecG_TagA_CpsF"/>
</dbReference>
<dbReference type="KEGG" id="rmb:K529_011470"/>
<dbReference type="OrthoDB" id="9771846at2"/>
<evidence type="ECO:0000256" key="2">
    <source>
        <dbReference type="ARBA" id="ARBA00022679"/>
    </source>
</evidence>
<dbReference type="PANTHER" id="PTHR34136">
    <property type="match status" value="1"/>
</dbReference>
<evidence type="ECO:0000313" key="4">
    <source>
        <dbReference type="Proteomes" id="UP000013243"/>
    </source>
</evidence>
<dbReference type="GeneID" id="28250460"/>
<keyword evidence="1" id="KW-0328">Glycosyltransferase</keyword>
<dbReference type="AlphaFoldDB" id="A0A1B1A4E8"/>
<dbReference type="CDD" id="cd06533">
    <property type="entry name" value="Glyco_transf_WecG_TagA"/>
    <property type="match status" value="1"/>
</dbReference>
<dbReference type="RefSeq" id="WP_040641926.1">
    <property type="nucleotide sequence ID" value="NZ_CP015230.1"/>
</dbReference>